<keyword evidence="1" id="KW-1133">Transmembrane helix</keyword>
<keyword evidence="1" id="KW-0812">Transmembrane</keyword>
<reference evidence="3 4" key="1">
    <citation type="submission" date="2024-03" db="EMBL/GenBank/DDBJ databases">
        <title>Human intestinal bacterial collection.</title>
        <authorList>
            <person name="Pauvert C."/>
            <person name="Hitch T.C.A."/>
            <person name="Clavel T."/>
        </authorList>
    </citation>
    <scope>NUCLEOTIDE SEQUENCE [LARGE SCALE GENOMIC DNA]</scope>
    <source>
        <strain evidence="3 4">CLA-AP-H27</strain>
    </source>
</reference>
<evidence type="ECO:0000313" key="4">
    <source>
        <dbReference type="Proteomes" id="UP001437460"/>
    </source>
</evidence>
<evidence type="ECO:0000313" key="3">
    <source>
        <dbReference type="EMBL" id="MEQ2562280.1"/>
    </source>
</evidence>
<proteinExistence type="predicted"/>
<dbReference type="EMBL" id="JBBMFJ010000004">
    <property type="protein sequence ID" value="MEQ2562280.1"/>
    <property type="molecule type" value="Genomic_DNA"/>
</dbReference>
<keyword evidence="1" id="KW-0472">Membrane</keyword>
<sequence>MAKKKKSKIIRYRHPRNINVGMIIFAIIFVYLVFSVYTYMKKEKVQFYEVVEGNIVNDRQYTGIILRDERVESTDRAGYINYYIREGKRAAIGTRIYSIDETGNMAELMQENPDANVGLTDANLSDVKRQLSSFSMSYSDQKFENTYDLQYSLEAAVLEYANFNALGNLDSIMQQAGASFVQVTAPVSGVVSYAVDGFESLTADEITESTFDRSGYSKAITKAGQLIEQSAPVYKLITSDNWSIVFPLTDDETEEYKDQTQLHVTFSVNDLDATGDFSIITGGDGGAYGKLDFSQYMVQFASDRYVTFAVDTEKADGLKIPVTAVTEKEFYLIPLEYMVQGGDSSDTGFMKEVYSESGTAAEFVPVTIYYANEEYYYIEKNEDAPLKPGDYVVKPDSQDRYQIGQSASLQGVYNINKGYAVFKQIEIIKSNDEYYSIKKGTNYGLSVYDHIVLDANTVYEGQLIYQ</sequence>
<dbReference type="InterPro" id="IPR058709">
    <property type="entry name" value="BSH_RND-rel"/>
</dbReference>
<protein>
    <submittedName>
        <fullName evidence="3">HlyD family efflux transporter periplasmic adaptor subunit</fullName>
    </submittedName>
</protein>
<feature type="domain" description="RND related barrel-sandwich hybrid" evidence="2">
    <location>
        <begin position="71"/>
        <end position="212"/>
    </location>
</feature>
<keyword evidence="4" id="KW-1185">Reference proteome</keyword>
<name>A0ABV1HJ00_9FIRM</name>
<dbReference type="Pfam" id="PF26018">
    <property type="entry name" value="BSH_RND_rel"/>
    <property type="match status" value="1"/>
</dbReference>
<dbReference type="RefSeq" id="WP_349228602.1">
    <property type="nucleotide sequence ID" value="NZ_JBBMFJ010000004.1"/>
</dbReference>
<gene>
    <name evidence="3" type="ORF">WMO41_03680</name>
</gene>
<comment type="caution">
    <text evidence="3">The sequence shown here is derived from an EMBL/GenBank/DDBJ whole genome shotgun (WGS) entry which is preliminary data.</text>
</comment>
<evidence type="ECO:0000256" key="1">
    <source>
        <dbReference type="SAM" id="Phobius"/>
    </source>
</evidence>
<evidence type="ECO:0000259" key="2">
    <source>
        <dbReference type="Pfam" id="PF26018"/>
    </source>
</evidence>
<accession>A0ABV1HJ00</accession>
<feature type="transmembrane region" description="Helical" evidence="1">
    <location>
        <begin position="20"/>
        <end position="40"/>
    </location>
</feature>
<dbReference type="Proteomes" id="UP001437460">
    <property type="component" value="Unassembled WGS sequence"/>
</dbReference>
<organism evidence="3 4">
    <name type="scientific">Ventrimonas faecis</name>
    <dbReference type="NCBI Taxonomy" id="3133170"/>
    <lineage>
        <taxon>Bacteria</taxon>
        <taxon>Bacillati</taxon>
        <taxon>Bacillota</taxon>
        <taxon>Clostridia</taxon>
        <taxon>Lachnospirales</taxon>
        <taxon>Lachnospiraceae</taxon>
        <taxon>Ventrimonas</taxon>
    </lineage>
</organism>